<dbReference type="NCBIfam" id="TIGR02436">
    <property type="entry name" value="four helix bundle protein"/>
    <property type="match status" value="1"/>
</dbReference>
<dbReference type="PANTHER" id="PTHR38471">
    <property type="entry name" value="FOUR HELIX BUNDLE PROTEIN"/>
    <property type="match status" value="1"/>
</dbReference>
<dbReference type="EMBL" id="SJZI01000008">
    <property type="protein sequence ID" value="TCJ17860.1"/>
    <property type="molecule type" value="Genomic_DNA"/>
</dbReference>
<organism evidence="1 2">
    <name type="scientific">Flaviaesturariibacter flavus</name>
    <dbReference type="NCBI Taxonomy" id="2502780"/>
    <lineage>
        <taxon>Bacteria</taxon>
        <taxon>Pseudomonadati</taxon>
        <taxon>Bacteroidota</taxon>
        <taxon>Chitinophagia</taxon>
        <taxon>Chitinophagales</taxon>
        <taxon>Chitinophagaceae</taxon>
        <taxon>Flaviaestuariibacter</taxon>
    </lineage>
</organism>
<dbReference type="InterPro" id="IPR012657">
    <property type="entry name" value="23S_rRNA-intervening_sequence"/>
</dbReference>
<sequence>MGKTLQSMGKIPWIFLLAKIGSQENGTMYFLDDLEVYQLAQKFSERIWEIVDRWESFPKWRIGSQLTEAADSISSNIAEGYGRYFFKQQILFCLYARGSMMECRNWLLKSKRRRLITIDEYDSLMEELRDIHGKLNGYISKLKRNLRKGK</sequence>
<comment type="caution">
    <text evidence="1">The sequence shown here is derived from an EMBL/GenBank/DDBJ whole genome shotgun (WGS) entry which is preliminary data.</text>
</comment>
<dbReference type="PANTHER" id="PTHR38471:SF2">
    <property type="entry name" value="FOUR HELIX BUNDLE PROTEIN"/>
    <property type="match status" value="1"/>
</dbReference>
<dbReference type="AlphaFoldDB" id="A0A4R1BKF0"/>
<dbReference type="OrthoDB" id="9811959at2"/>
<name>A0A4R1BKF0_9BACT</name>
<evidence type="ECO:0000313" key="1">
    <source>
        <dbReference type="EMBL" id="TCJ17860.1"/>
    </source>
</evidence>
<gene>
    <name evidence="1" type="ORF">EPD60_06655</name>
</gene>
<dbReference type="SUPFAM" id="SSF158446">
    <property type="entry name" value="IVS-encoded protein-like"/>
    <property type="match status" value="1"/>
</dbReference>
<protein>
    <submittedName>
        <fullName evidence="1">Four helix bundle protein</fullName>
    </submittedName>
</protein>
<proteinExistence type="predicted"/>
<dbReference type="CDD" id="cd16377">
    <property type="entry name" value="23S_rRNA_IVP_like"/>
    <property type="match status" value="1"/>
</dbReference>
<dbReference type="Proteomes" id="UP000295334">
    <property type="component" value="Unassembled WGS sequence"/>
</dbReference>
<evidence type="ECO:0000313" key="2">
    <source>
        <dbReference type="Proteomes" id="UP000295334"/>
    </source>
</evidence>
<keyword evidence="2" id="KW-1185">Reference proteome</keyword>
<reference evidence="1 2" key="1">
    <citation type="submission" date="2019-03" db="EMBL/GenBank/DDBJ databases">
        <authorList>
            <person name="Kim M.K.M."/>
        </authorList>
    </citation>
    <scope>NUCLEOTIDE SEQUENCE [LARGE SCALE GENOMIC DNA]</scope>
    <source>
        <strain evidence="1 2">17J68-12</strain>
    </source>
</reference>
<dbReference type="Pfam" id="PF05635">
    <property type="entry name" value="23S_rRNA_IVP"/>
    <property type="match status" value="1"/>
</dbReference>
<dbReference type="Gene3D" id="1.20.1440.60">
    <property type="entry name" value="23S rRNA-intervening sequence"/>
    <property type="match status" value="1"/>
</dbReference>
<dbReference type="InterPro" id="IPR036583">
    <property type="entry name" value="23S_rRNA_IVS_sf"/>
</dbReference>
<accession>A0A4R1BKF0</accession>